<reference evidence="3 4" key="1">
    <citation type="submission" date="2014-04" db="EMBL/GenBank/DDBJ databases">
        <authorList>
            <consortium name="DOE Joint Genome Institute"/>
            <person name="Kuo A."/>
            <person name="Kohler A."/>
            <person name="Costa M.D."/>
            <person name="Nagy L.G."/>
            <person name="Floudas D."/>
            <person name="Copeland A."/>
            <person name="Barry K.W."/>
            <person name="Cichocki N."/>
            <person name="Veneault-Fourrey C."/>
            <person name="LaButti K."/>
            <person name="Lindquist E.A."/>
            <person name="Lipzen A."/>
            <person name="Lundell T."/>
            <person name="Morin E."/>
            <person name="Murat C."/>
            <person name="Sun H."/>
            <person name="Tunlid A."/>
            <person name="Henrissat B."/>
            <person name="Grigoriev I.V."/>
            <person name="Hibbett D.S."/>
            <person name="Martin F."/>
            <person name="Nordberg H.P."/>
            <person name="Cantor M.N."/>
            <person name="Hua S.X."/>
        </authorList>
    </citation>
    <scope>NUCLEOTIDE SEQUENCE [LARGE SCALE GENOMIC DNA]</scope>
    <source>
        <strain evidence="3 4">441</strain>
    </source>
</reference>
<organism evidence="3 4">
    <name type="scientific">Pisolithus microcarpus 441</name>
    <dbReference type="NCBI Taxonomy" id="765257"/>
    <lineage>
        <taxon>Eukaryota</taxon>
        <taxon>Fungi</taxon>
        <taxon>Dikarya</taxon>
        <taxon>Basidiomycota</taxon>
        <taxon>Agaricomycotina</taxon>
        <taxon>Agaricomycetes</taxon>
        <taxon>Agaricomycetidae</taxon>
        <taxon>Boletales</taxon>
        <taxon>Sclerodermatineae</taxon>
        <taxon>Pisolithaceae</taxon>
        <taxon>Pisolithus</taxon>
    </lineage>
</organism>
<feature type="region of interest" description="Disordered" evidence="1">
    <location>
        <begin position="137"/>
        <end position="159"/>
    </location>
</feature>
<dbReference type="InterPro" id="IPR052814">
    <property type="entry name" value="Peroxisomal_DnaJ"/>
</dbReference>
<protein>
    <recommendedName>
        <fullName evidence="2">DNAJ-containing protein X-domain domain-containing protein</fullName>
    </recommendedName>
</protein>
<accession>A0A0C9YY15</accession>
<evidence type="ECO:0000259" key="2">
    <source>
        <dbReference type="Pfam" id="PF14308"/>
    </source>
</evidence>
<reference evidence="4" key="2">
    <citation type="submission" date="2015-01" db="EMBL/GenBank/DDBJ databases">
        <title>Evolutionary Origins and Diversification of the Mycorrhizal Mutualists.</title>
        <authorList>
            <consortium name="DOE Joint Genome Institute"/>
            <consortium name="Mycorrhizal Genomics Consortium"/>
            <person name="Kohler A."/>
            <person name="Kuo A."/>
            <person name="Nagy L.G."/>
            <person name="Floudas D."/>
            <person name="Copeland A."/>
            <person name="Barry K.W."/>
            <person name="Cichocki N."/>
            <person name="Veneault-Fourrey C."/>
            <person name="LaButti K."/>
            <person name="Lindquist E.A."/>
            <person name="Lipzen A."/>
            <person name="Lundell T."/>
            <person name="Morin E."/>
            <person name="Murat C."/>
            <person name="Riley R."/>
            <person name="Ohm R."/>
            <person name="Sun H."/>
            <person name="Tunlid A."/>
            <person name="Henrissat B."/>
            <person name="Grigoriev I.V."/>
            <person name="Hibbett D.S."/>
            <person name="Martin F."/>
        </authorList>
    </citation>
    <scope>NUCLEOTIDE SEQUENCE [LARGE SCALE GENOMIC DNA]</scope>
    <source>
        <strain evidence="4">441</strain>
    </source>
</reference>
<dbReference type="Proteomes" id="UP000054018">
    <property type="component" value="Unassembled WGS sequence"/>
</dbReference>
<name>A0A0C9YY15_9AGAM</name>
<proteinExistence type="predicted"/>
<dbReference type="GO" id="GO:0016558">
    <property type="term" value="P:protein import into peroxisome matrix"/>
    <property type="evidence" value="ECO:0007669"/>
    <property type="project" value="TreeGrafter"/>
</dbReference>
<keyword evidence="4" id="KW-1185">Reference proteome</keyword>
<dbReference type="InterPro" id="IPR026894">
    <property type="entry name" value="DnaJ_X"/>
</dbReference>
<dbReference type="GO" id="GO:0005829">
    <property type="term" value="C:cytosol"/>
    <property type="evidence" value="ECO:0007669"/>
    <property type="project" value="TreeGrafter"/>
</dbReference>
<sequence>MKRMPVTSGGLIDQKLWDEEKIKVYHEAEELRSTSFGLQLLYVISTSYHRSSEGSVNGPTRALKISIIRSLIQDVGTLEEKLATVEDEDEKRALEEDIAGKILLACWRGVRSEIEKILSKVANHIITDARVGQDGRKQRFKVSKNARRKPDRPIGIPAS</sequence>
<dbReference type="AlphaFoldDB" id="A0A0C9YY15"/>
<evidence type="ECO:0000256" key="1">
    <source>
        <dbReference type="SAM" id="MobiDB-lite"/>
    </source>
</evidence>
<feature type="domain" description="DNAJ-containing protein X-domain" evidence="2">
    <location>
        <begin position="70"/>
        <end position="140"/>
    </location>
</feature>
<feature type="compositionally biased region" description="Basic residues" evidence="1">
    <location>
        <begin position="138"/>
        <end position="150"/>
    </location>
</feature>
<dbReference type="PANTHER" id="PTHR45006">
    <property type="entry name" value="DNAJ-LIKE PROTEIN 1"/>
    <property type="match status" value="1"/>
</dbReference>
<dbReference type="HOGENOM" id="CLU_101469_0_0_1"/>
<evidence type="ECO:0000313" key="3">
    <source>
        <dbReference type="EMBL" id="KIK15027.1"/>
    </source>
</evidence>
<dbReference type="PANTHER" id="PTHR45006:SF1">
    <property type="entry name" value="DNAJ-LIKE PROTEIN 1"/>
    <property type="match status" value="1"/>
</dbReference>
<dbReference type="EMBL" id="KN833910">
    <property type="protein sequence ID" value="KIK15027.1"/>
    <property type="molecule type" value="Genomic_DNA"/>
</dbReference>
<evidence type="ECO:0000313" key="4">
    <source>
        <dbReference type="Proteomes" id="UP000054018"/>
    </source>
</evidence>
<dbReference type="OrthoDB" id="2675883at2759"/>
<gene>
    <name evidence="3" type="ORF">PISMIDRAFT_337501</name>
</gene>
<dbReference type="Pfam" id="PF14308">
    <property type="entry name" value="DnaJ-X"/>
    <property type="match status" value="1"/>
</dbReference>